<feature type="transmembrane region" description="Helical" evidence="3">
    <location>
        <begin position="241"/>
        <end position="260"/>
    </location>
</feature>
<dbReference type="Proteomes" id="UP001586593">
    <property type="component" value="Unassembled WGS sequence"/>
</dbReference>
<dbReference type="CDD" id="cd17324">
    <property type="entry name" value="MFS_NepI_like"/>
    <property type="match status" value="1"/>
</dbReference>
<keyword evidence="6" id="KW-1185">Reference proteome</keyword>
<evidence type="ECO:0000313" key="5">
    <source>
        <dbReference type="EMBL" id="KAL1844835.1"/>
    </source>
</evidence>
<comment type="subcellular location">
    <subcellularLocation>
        <location evidence="1">Membrane</location>
        <topology evidence="1">Multi-pass membrane protein</topology>
    </subcellularLocation>
</comment>
<protein>
    <recommendedName>
        <fullName evidence="4">Major facilitator superfamily (MFS) profile domain-containing protein</fullName>
    </recommendedName>
</protein>
<comment type="caution">
    <text evidence="5">The sequence shown here is derived from an EMBL/GenBank/DDBJ whole genome shotgun (WGS) entry which is preliminary data.</text>
</comment>
<dbReference type="InterPro" id="IPR011701">
    <property type="entry name" value="MFS"/>
</dbReference>
<dbReference type="PANTHER" id="PTHR42910:SF1">
    <property type="entry name" value="MAJOR FACILITATOR SUPERFAMILY (MFS) PROFILE DOMAIN-CONTAINING PROTEIN"/>
    <property type="match status" value="1"/>
</dbReference>
<feature type="transmembrane region" description="Helical" evidence="3">
    <location>
        <begin position="152"/>
        <end position="168"/>
    </location>
</feature>
<evidence type="ECO:0000256" key="2">
    <source>
        <dbReference type="SAM" id="MobiDB-lite"/>
    </source>
</evidence>
<feature type="domain" description="Major facilitator superfamily (MFS) profile" evidence="4">
    <location>
        <begin position="84"/>
        <end position="519"/>
    </location>
</feature>
<dbReference type="PANTHER" id="PTHR42910">
    <property type="entry name" value="TRANSPORTER SCO4007-RELATED"/>
    <property type="match status" value="1"/>
</dbReference>
<keyword evidence="3" id="KW-1133">Transmembrane helix</keyword>
<evidence type="ECO:0000259" key="4">
    <source>
        <dbReference type="PROSITE" id="PS50850"/>
    </source>
</evidence>
<dbReference type="EMBL" id="JAZHXJ010001429">
    <property type="protein sequence ID" value="KAL1844835.1"/>
    <property type="molecule type" value="Genomic_DNA"/>
</dbReference>
<dbReference type="SUPFAM" id="SSF103473">
    <property type="entry name" value="MFS general substrate transporter"/>
    <property type="match status" value="1"/>
</dbReference>
<feature type="transmembrane region" description="Helical" evidence="3">
    <location>
        <begin position="323"/>
        <end position="341"/>
    </location>
</feature>
<name>A0ABR3VT65_9PEZI</name>
<feature type="transmembrane region" description="Helical" evidence="3">
    <location>
        <begin position="445"/>
        <end position="465"/>
    </location>
</feature>
<feature type="transmembrane region" description="Helical" evidence="3">
    <location>
        <begin position="174"/>
        <end position="198"/>
    </location>
</feature>
<dbReference type="Gene3D" id="1.20.1250.20">
    <property type="entry name" value="MFS general substrate transporter like domains"/>
    <property type="match status" value="1"/>
</dbReference>
<feature type="compositionally biased region" description="Basic and acidic residues" evidence="2">
    <location>
        <begin position="482"/>
        <end position="519"/>
    </location>
</feature>
<dbReference type="InterPro" id="IPR020846">
    <property type="entry name" value="MFS_dom"/>
</dbReference>
<feature type="transmembrane region" description="Helical" evidence="3">
    <location>
        <begin position="124"/>
        <end position="145"/>
    </location>
</feature>
<evidence type="ECO:0000313" key="6">
    <source>
        <dbReference type="Proteomes" id="UP001586593"/>
    </source>
</evidence>
<proteinExistence type="predicted"/>
<keyword evidence="3" id="KW-0812">Transmembrane</keyword>
<feature type="transmembrane region" description="Helical" evidence="3">
    <location>
        <begin position="83"/>
        <end position="104"/>
    </location>
</feature>
<feature type="transmembrane region" description="Helical" evidence="3">
    <location>
        <begin position="281"/>
        <end position="311"/>
    </location>
</feature>
<feature type="compositionally biased region" description="Basic and acidic residues" evidence="2">
    <location>
        <begin position="16"/>
        <end position="26"/>
    </location>
</feature>
<feature type="transmembrane region" description="Helical" evidence="3">
    <location>
        <begin position="353"/>
        <end position="376"/>
    </location>
</feature>
<feature type="region of interest" description="Disordered" evidence="2">
    <location>
        <begin position="475"/>
        <end position="519"/>
    </location>
</feature>
<feature type="region of interest" description="Disordered" evidence="2">
    <location>
        <begin position="1"/>
        <end position="56"/>
    </location>
</feature>
<dbReference type="PROSITE" id="PS50850">
    <property type="entry name" value="MFS"/>
    <property type="match status" value="1"/>
</dbReference>
<accession>A0ABR3VT65</accession>
<organism evidence="5 6">
    <name type="scientific">Phialemonium thermophilum</name>
    <dbReference type="NCBI Taxonomy" id="223376"/>
    <lineage>
        <taxon>Eukaryota</taxon>
        <taxon>Fungi</taxon>
        <taxon>Dikarya</taxon>
        <taxon>Ascomycota</taxon>
        <taxon>Pezizomycotina</taxon>
        <taxon>Sordariomycetes</taxon>
        <taxon>Sordariomycetidae</taxon>
        <taxon>Cephalothecales</taxon>
        <taxon>Cephalothecaceae</taxon>
        <taxon>Phialemonium</taxon>
    </lineage>
</organism>
<keyword evidence="3" id="KW-0472">Membrane</keyword>
<dbReference type="Pfam" id="PF07690">
    <property type="entry name" value="MFS_1"/>
    <property type="match status" value="1"/>
</dbReference>
<dbReference type="InterPro" id="IPR036259">
    <property type="entry name" value="MFS_trans_sf"/>
</dbReference>
<sequence>MGGASDAPDLGPPILKEADLPHHESSDETQSDRSAPAHQENPSQGTAATVGPEPPEASPGLLRRIWEWKPKPARYDVDNPPHFTLSLNLLFSFATTFTVANLYYNQPILNKMADTFHVSFERASAIATLTQSGYAAGLLFICPLGDIFRRRPFILALIAFTATLWIVLCLTDSFTVFAAISFVCGATTVTPQVMLPLVGDLAPPHRRGSAISVVVSGLALGILIARLLSGIVANYTDWRNIYWLAFAAQYLTLALLYVYLPDYPSKNPDGSLGYARALWSILAIVAAEPVLVQASLLTFVLSAVFTCYWTTLSFLLSSPPYDYSSIAIGLFALIGIGIILLGPVMGRLVIDRLVPLASIVGGLLVEMAGLAVGTAVGSHNVAGPILQAVAIDLGGQCAQIAARAAIYGIRRSASNRVNTAYMVASFLGQITGTAAGNRLYAKGGWVYSGAFSIALTGFGLLVCFVRGPRETGWFGWSGGWKPTRDDLPRKREEPASEEPTVKLEQPTEERGPGQEQSKE</sequence>
<feature type="transmembrane region" description="Helical" evidence="3">
    <location>
        <begin position="210"/>
        <end position="235"/>
    </location>
</feature>
<gene>
    <name evidence="5" type="ORF">VTK73DRAFT_1707</name>
</gene>
<evidence type="ECO:0000256" key="1">
    <source>
        <dbReference type="ARBA" id="ARBA00004141"/>
    </source>
</evidence>
<reference evidence="5 6" key="1">
    <citation type="journal article" date="2024" name="Commun. Biol.">
        <title>Comparative genomic analysis of thermophilic fungi reveals convergent evolutionary adaptations and gene losses.</title>
        <authorList>
            <person name="Steindorff A.S."/>
            <person name="Aguilar-Pontes M.V."/>
            <person name="Robinson A.J."/>
            <person name="Andreopoulos B."/>
            <person name="LaButti K."/>
            <person name="Kuo A."/>
            <person name="Mondo S."/>
            <person name="Riley R."/>
            <person name="Otillar R."/>
            <person name="Haridas S."/>
            <person name="Lipzen A."/>
            <person name="Grimwood J."/>
            <person name="Schmutz J."/>
            <person name="Clum A."/>
            <person name="Reid I.D."/>
            <person name="Moisan M.C."/>
            <person name="Butler G."/>
            <person name="Nguyen T.T.M."/>
            <person name="Dewar K."/>
            <person name="Conant G."/>
            <person name="Drula E."/>
            <person name="Henrissat B."/>
            <person name="Hansel C."/>
            <person name="Singer S."/>
            <person name="Hutchinson M.I."/>
            <person name="de Vries R.P."/>
            <person name="Natvig D.O."/>
            <person name="Powell A.J."/>
            <person name="Tsang A."/>
            <person name="Grigoriev I.V."/>
        </authorList>
    </citation>
    <scope>NUCLEOTIDE SEQUENCE [LARGE SCALE GENOMIC DNA]</scope>
    <source>
        <strain evidence="5 6">ATCC 24622</strain>
    </source>
</reference>
<evidence type="ECO:0000256" key="3">
    <source>
        <dbReference type="SAM" id="Phobius"/>
    </source>
</evidence>